<dbReference type="EMBL" id="QXGF01001761">
    <property type="protein sequence ID" value="KAE8927971.1"/>
    <property type="molecule type" value="Genomic_DNA"/>
</dbReference>
<keyword evidence="1" id="KW-0677">Repeat</keyword>
<gene>
    <name evidence="4" type="ORF">PF009_g21871</name>
</gene>
<dbReference type="AlphaFoldDB" id="A0A6A3E7W3"/>
<organism evidence="4 5">
    <name type="scientific">Phytophthora fragariae</name>
    <dbReference type="NCBI Taxonomy" id="53985"/>
    <lineage>
        <taxon>Eukaryota</taxon>
        <taxon>Sar</taxon>
        <taxon>Stramenopiles</taxon>
        <taxon>Oomycota</taxon>
        <taxon>Peronosporomycetes</taxon>
        <taxon>Peronosporales</taxon>
        <taxon>Peronosporaceae</taxon>
        <taxon>Phytophthora</taxon>
    </lineage>
</organism>
<reference evidence="4 5" key="1">
    <citation type="submission" date="2018-08" db="EMBL/GenBank/DDBJ databases">
        <title>Genomic investigation of the strawberry pathogen Phytophthora fragariae indicates pathogenicity is determined by transcriptional variation in three key races.</title>
        <authorList>
            <person name="Adams T.M."/>
            <person name="Armitage A.D."/>
            <person name="Sobczyk M.K."/>
            <person name="Bates H.J."/>
            <person name="Dunwell J.M."/>
            <person name="Nellist C.F."/>
            <person name="Harrison R.J."/>
        </authorList>
    </citation>
    <scope>NUCLEOTIDE SEQUENCE [LARGE SCALE GENOMIC DNA]</scope>
    <source>
        <strain evidence="4 5">NOV-9</strain>
    </source>
</reference>
<dbReference type="InterPro" id="IPR003609">
    <property type="entry name" value="Pan_app"/>
</dbReference>
<evidence type="ECO:0000313" key="4">
    <source>
        <dbReference type="EMBL" id="KAE8927971.1"/>
    </source>
</evidence>
<evidence type="ECO:0000256" key="1">
    <source>
        <dbReference type="ARBA" id="ARBA00022737"/>
    </source>
</evidence>
<dbReference type="PROSITE" id="PS50948">
    <property type="entry name" value="PAN"/>
    <property type="match status" value="1"/>
</dbReference>
<dbReference type="Gene3D" id="3.50.4.10">
    <property type="entry name" value="Hepatocyte Growth Factor"/>
    <property type="match status" value="1"/>
</dbReference>
<dbReference type="SMART" id="SM00223">
    <property type="entry name" value="APPLE"/>
    <property type="match status" value="1"/>
</dbReference>
<dbReference type="GO" id="GO:0005576">
    <property type="term" value="C:extracellular region"/>
    <property type="evidence" value="ECO:0007669"/>
    <property type="project" value="InterPro"/>
</dbReference>
<evidence type="ECO:0000256" key="2">
    <source>
        <dbReference type="ARBA" id="ARBA00023157"/>
    </source>
</evidence>
<name>A0A6A3E7W3_9STRA</name>
<sequence>MRINTVLFEKHATGFLVGRPTHGNVALASGLNAFILQYSRGSYSRKESTMLSAKLLFVCVGLLGAAVSEAATCSTLQQDVEYSGAAVGRVPSSSANGCCSICAKVNGCNAFTWTNDNRGTCWLKSGEGSSKENLGAISGVLKA</sequence>
<dbReference type="CDD" id="cd01100">
    <property type="entry name" value="APPLE_Factor_XI_like"/>
    <property type="match status" value="1"/>
</dbReference>
<feature type="domain" description="Apple" evidence="3">
    <location>
        <begin position="73"/>
        <end position="143"/>
    </location>
</feature>
<dbReference type="GO" id="GO:0006508">
    <property type="term" value="P:proteolysis"/>
    <property type="evidence" value="ECO:0007669"/>
    <property type="project" value="InterPro"/>
</dbReference>
<evidence type="ECO:0000313" key="5">
    <source>
        <dbReference type="Proteomes" id="UP000429523"/>
    </source>
</evidence>
<dbReference type="Pfam" id="PF14295">
    <property type="entry name" value="PAN_4"/>
    <property type="match status" value="1"/>
</dbReference>
<keyword evidence="2" id="KW-1015">Disulfide bond</keyword>
<protein>
    <recommendedName>
        <fullName evidence="3">Apple domain-containing protein</fullName>
    </recommendedName>
</protein>
<evidence type="ECO:0000259" key="3">
    <source>
        <dbReference type="PROSITE" id="PS50948"/>
    </source>
</evidence>
<dbReference type="InterPro" id="IPR000177">
    <property type="entry name" value="Apple"/>
</dbReference>
<proteinExistence type="predicted"/>
<accession>A0A6A3E7W3</accession>
<dbReference type="Proteomes" id="UP000429523">
    <property type="component" value="Unassembled WGS sequence"/>
</dbReference>
<comment type="caution">
    <text evidence="4">The sequence shown here is derived from an EMBL/GenBank/DDBJ whole genome shotgun (WGS) entry which is preliminary data.</text>
</comment>